<evidence type="ECO:0000256" key="1">
    <source>
        <dbReference type="ARBA" id="ARBA00023016"/>
    </source>
</evidence>
<accession>A0A2P5EQ35</accession>
<dbReference type="EMBL" id="JXTC01000115">
    <property type="protein sequence ID" value="PON87595.1"/>
    <property type="molecule type" value="Genomic_DNA"/>
</dbReference>
<protein>
    <submittedName>
        <fullName evidence="5">Small heat shock protein HSP</fullName>
    </submittedName>
</protein>
<dbReference type="InterPro" id="IPR002068">
    <property type="entry name" value="A-crystallin/Hsp20_dom"/>
</dbReference>
<name>A0A2P5EQ35_TREOI</name>
<sequence>MSMIPNPNFFGRRPNFDPFSHDVWDPFEGFPNWPTPSPFDPSPGFPVARTTQIDWRETPTGHVFKTDVPGLRKQELKVAVEEGRVLKISAEGKRAHEERTDAWHRVERSSGKFERRIRLPENAKVEQLTAALENGVLTVTVPKVVPRQTGVRSIEISG</sequence>
<dbReference type="Gene3D" id="2.60.40.790">
    <property type="match status" value="1"/>
</dbReference>
<evidence type="ECO:0000256" key="3">
    <source>
        <dbReference type="RuleBase" id="RU003616"/>
    </source>
</evidence>
<dbReference type="PANTHER" id="PTHR11527">
    <property type="entry name" value="HEAT-SHOCK PROTEIN 20 FAMILY MEMBER"/>
    <property type="match status" value="1"/>
</dbReference>
<feature type="domain" description="SHSP" evidence="4">
    <location>
        <begin position="44"/>
        <end position="158"/>
    </location>
</feature>
<dbReference type="Proteomes" id="UP000237000">
    <property type="component" value="Unassembled WGS sequence"/>
</dbReference>
<dbReference type="STRING" id="63057.A0A2P5EQ35"/>
<dbReference type="SUPFAM" id="SSF49764">
    <property type="entry name" value="HSP20-like chaperones"/>
    <property type="match status" value="1"/>
</dbReference>
<comment type="caution">
    <text evidence="5">The sequence shown here is derived from an EMBL/GenBank/DDBJ whole genome shotgun (WGS) entry which is preliminary data.</text>
</comment>
<dbReference type="InterPro" id="IPR008978">
    <property type="entry name" value="HSP20-like_chaperone"/>
</dbReference>
<keyword evidence="1 5" id="KW-0346">Stress response</keyword>
<evidence type="ECO:0000259" key="4">
    <source>
        <dbReference type="PROSITE" id="PS01031"/>
    </source>
</evidence>
<reference evidence="6" key="1">
    <citation type="submission" date="2016-06" db="EMBL/GenBank/DDBJ databases">
        <title>Parallel loss of symbiosis genes in relatives of nitrogen-fixing non-legume Parasponia.</title>
        <authorList>
            <person name="Van Velzen R."/>
            <person name="Holmer R."/>
            <person name="Bu F."/>
            <person name="Rutten L."/>
            <person name="Van Zeijl A."/>
            <person name="Liu W."/>
            <person name="Santuari L."/>
            <person name="Cao Q."/>
            <person name="Sharma T."/>
            <person name="Shen D."/>
            <person name="Roswanjaya Y."/>
            <person name="Wardhani T."/>
            <person name="Kalhor M.S."/>
            <person name="Jansen J."/>
            <person name="Van den Hoogen J."/>
            <person name="Gungor B."/>
            <person name="Hartog M."/>
            <person name="Hontelez J."/>
            <person name="Verver J."/>
            <person name="Yang W.-C."/>
            <person name="Schijlen E."/>
            <person name="Repin R."/>
            <person name="Schilthuizen M."/>
            <person name="Schranz E."/>
            <person name="Heidstra R."/>
            <person name="Miyata K."/>
            <person name="Fedorova E."/>
            <person name="Kohlen W."/>
            <person name="Bisseling T."/>
            <person name="Smit S."/>
            <person name="Geurts R."/>
        </authorList>
    </citation>
    <scope>NUCLEOTIDE SEQUENCE [LARGE SCALE GENOMIC DNA]</scope>
    <source>
        <strain evidence="6">cv. RG33-2</strain>
    </source>
</reference>
<comment type="similarity">
    <text evidence="2 3">Belongs to the small heat shock protein (HSP20) family.</text>
</comment>
<evidence type="ECO:0000313" key="5">
    <source>
        <dbReference type="EMBL" id="PON87595.1"/>
    </source>
</evidence>
<organism evidence="5 6">
    <name type="scientific">Trema orientale</name>
    <name type="common">Charcoal tree</name>
    <name type="synonym">Celtis orientalis</name>
    <dbReference type="NCBI Taxonomy" id="63057"/>
    <lineage>
        <taxon>Eukaryota</taxon>
        <taxon>Viridiplantae</taxon>
        <taxon>Streptophyta</taxon>
        <taxon>Embryophyta</taxon>
        <taxon>Tracheophyta</taxon>
        <taxon>Spermatophyta</taxon>
        <taxon>Magnoliopsida</taxon>
        <taxon>eudicotyledons</taxon>
        <taxon>Gunneridae</taxon>
        <taxon>Pentapetalae</taxon>
        <taxon>rosids</taxon>
        <taxon>fabids</taxon>
        <taxon>Rosales</taxon>
        <taxon>Cannabaceae</taxon>
        <taxon>Trema</taxon>
    </lineage>
</organism>
<dbReference type="InParanoid" id="A0A2P5EQ35"/>
<proteinExistence type="inferred from homology"/>
<evidence type="ECO:0000256" key="2">
    <source>
        <dbReference type="PROSITE-ProRule" id="PRU00285"/>
    </source>
</evidence>
<dbReference type="PROSITE" id="PS01031">
    <property type="entry name" value="SHSP"/>
    <property type="match status" value="1"/>
</dbReference>
<dbReference type="InterPro" id="IPR031107">
    <property type="entry name" value="Small_HSP"/>
</dbReference>
<keyword evidence="6" id="KW-1185">Reference proteome</keyword>
<dbReference type="CDD" id="cd06472">
    <property type="entry name" value="ACD_ScHsp26_like"/>
    <property type="match status" value="1"/>
</dbReference>
<gene>
    <name evidence="5" type="ORF">TorRG33x02_165880</name>
</gene>
<dbReference type="Pfam" id="PF00011">
    <property type="entry name" value="HSP20"/>
    <property type="match status" value="1"/>
</dbReference>
<dbReference type="OrthoDB" id="1159325at2759"/>
<evidence type="ECO:0000313" key="6">
    <source>
        <dbReference type="Proteomes" id="UP000237000"/>
    </source>
</evidence>
<dbReference type="AlphaFoldDB" id="A0A2P5EQ35"/>